<organism evidence="1 2">
    <name type="scientific">Anaeromyces robustus</name>
    <dbReference type="NCBI Taxonomy" id="1754192"/>
    <lineage>
        <taxon>Eukaryota</taxon>
        <taxon>Fungi</taxon>
        <taxon>Fungi incertae sedis</taxon>
        <taxon>Chytridiomycota</taxon>
        <taxon>Chytridiomycota incertae sedis</taxon>
        <taxon>Neocallimastigomycetes</taxon>
        <taxon>Neocallimastigales</taxon>
        <taxon>Neocallimastigaceae</taxon>
        <taxon>Anaeromyces</taxon>
    </lineage>
</organism>
<accession>A0A1Y1WR32</accession>
<dbReference type="EMBL" id="MCFG01000328">
    <property type="protein sequence ID" value="ORX75942.1"/>
    <property type="molecule type" value="Genomic_DNA"/>
</dbReference>
<sequence>MELLKLNFESCEIKDLEELILYQIKSFKWDILNDNLDKILEDPNFIITQFANKYMDNSIFITLIKFCYIISLIHNNYSKFMIYTLVQCMPLKLYIKNNIIYLISRRNTYDRFDFEMEMFGSLIEIPILRQYLNIKYE</sequence>
<reference evidence="1 2" key="1">
    <citation type="submission" date="2016-08" db="EMBL/GenBank/DDBJ databases">
        <title>A Parts List for Fungal Cellulosomes Revealed by Comparative Genomics.</title>
        <authorList>
            <consortium name="DOE Joint Genome Institute"/>
            <person name="Haitjema C.H."/>
            <person name="Gilmore S.P."/>
            <person name="Henske J.K."/>
            <person name="Solomon K.V."/>
            <person name="De Groot R."/>
            <person name="Kuo A."/>
            <person name="Mondo S.J."/>
            <person name="Salamov A.A."/>
            <person name="Labutti K."/>
            <person name="Zhao Z."/>
            <person name="Chiniquy J."/>
            <person name="Barry K."/>
            <person name="Brewer H.M."/>
            <person name="Purvine S.O."/>
            <person name="Wright A.T."/>
            <person name="Boxma B."/>
            <person name="Van Alen T."/>
            <person name="Hackstein J.H."/>
            <person name="Baker S.E."/>
            <person name="Grigoriev I.V."/>
            <person name="O'Malley M.A."/>
        </authorList>
    </citation>
    <scope>NUCLEOTIDE SEQUENCE [LARGE SCALE GENOMIC DNA]</scope>
    <source>
        <strain evidence="1 2">S4</strain>
    </source>
</reference>
<evidence type="ECO:0000313" key="2">
    <source>
        <dbReference type="Proteomes" id="UP000193944"/>
    </source>
</evidence>
<reference evidence="1 2" key="2">
    <citation type="submission" date="2016-08" db="EMBL/GenBank/DDBJ databases">
        <title>Pervasive Adenine N6-methylation of Active Genes in Fungi.</title>
        <authorList>
            <consortium name="DOE Joint Genome Institute"/>
            <person name="Mondo S.J."/>
            <person name="Dannebaum R.O."/>
            <person name="Kuo R.C."/>
            <person name="Labutti K."/>
            <person name="Haridas S."/>
            <person name="Kuo A."/>
            <person name="Salamov A."/>
            <person name="Ahrendt S.R."/>
            <person name="Lipzen A."/>
            <person name="Sullivan W."/>
            <person name="Andreopoulos W.B."/>
            <person name="Clum A."/>
            <person name="Lindquist E."/>
            <person name="Daum C."/>
            <person name="Ramamoorthy G.K."/>
            <person name="Gryganskyi A."/>
            <person name="Culley D."/>
            <person name="Magnuson J.K."/>
            <person name="James T.Y."/>
            <person name="O'Malley M.A."/>
            <person name="Stajich J.E."/>
            <person name="Spatafora J.W."/>
            <person name="Visel A."/>
            <person name="Grigoriev I.V."/>
        </authorList>
    </citation>
    <scope>NUCLEOTIDE SEQUENCE [LARGE SCALE GENOMIC DNA]</scope>
    <source>
        <strain evidence="1 2">S4</strain>
    </source>
</reference>
<dbReference type="AlphaFoldDB" id="A0A1Y1WR32"/>
<comment type="caution">
    <text evidence="1">The sequence shown here is derived from an EMBL/GenBank/DDBJ whole genome shotgun (WGS) entry which is preliminary data.</text>
</comment>
<proteinExistence type="predicted"/>
<name>A0A1Y1WR32_9FUNG</name>
<protein>
    <submittedName>
        <fullName evidence="1">Uncharacterized protein</fullName>
    </submittedName>
</protein>
<evidence type="ECO:0000313" key="1">
    <source>
        <dbReference type="EMBL" id="ORX75942.1"/>
    </source>
</evidence>
<dbReference type="Proteomes" id="UP000193944">
    <property type="component" value="Unassembled WGS sequence"/>
</dbReference>
<gene>
    <name evidence="1" type="ORF">BCR32DRAFT_249155</name>
</gene>
<keyword evidence="2" id="KW-1185">Reference proteome</keyword>